<feature type="transmembrane region" description="Helical" evidence="1">
    <location>
        <begin position="186"/>
        <end position="203"/>
    </location>
</feature>
<proteinExistence type="predicted"/>
<reference evidence="2 3" key="1">
    <citation type="submission" date="2017-12" db="EMBL/GenBank/DDBJ databases">
        <title>Sequencing the genomes of 1000 Actinobacteria strains.</title>
        <authorList>
            <person name="Klenk H.-P."/>
        </authorList>
    </citation>
    <scope>NUCLEOTIDE SEQUENCE [LARGE SCALE GENOMIC DNA]</scope>
    <source>
        <strain evidence="2 3">DSM 12806</strain>
    </source>
</reference>
<dbReference type="RefSeq" id="WP_101394100.1">
    <property type="nucleotide sequence ID" value="NZ_PJNE01000001.1"/>
</dbReference>
<protein>
    <submittedName>
        <fullName evidence="2">Uncharacterized protein</fullName>
    </submittedName>
</protein>
<feature type="transmembrane region" description="Helical" evidence="1">
    <location>
        <begin position="252"/>
        <end position="273"/>
    </location>
</feature>
<dbReference type="EMBL" id="PJNE01000001">
    <property type="protein sequence ID" value="PKW25376.1"/>
    <property type="molecule type" value="Genomic_DNA"/>
</dbReference>
<feature type="transmembrane region" description="Helical" evidence="1">
    <location>
        <begin position="15"/>
        <end position="37"/>
    </location>
</feature>
<evidence type="ECO:0000313" key="2">
    <source>
        <dbReference type="EMBL" id="PKW25376.1"/>
    </source>
</evidence>
<organism evidence="2 3">
    <name type="scientific">Phycicoccus duodecadis</name>
    <dbReference type="NCBI Taxonomy" id="173053"/>
    <lineage>
        <taxon>Bacteria</taxon>
        <taxon>Bacillati</taxon>
        <taxon>Actinomycetota</taxon>
        <taxon>Actinomycetes</taxon>
        <taxon>Micrococcales</taxon>
        <taxon>Intrasporangiaceae</taxon>
        <taxon>Phycicoccus</taxon>
    </lineage>
</organism>
<dbReference type="AlphaFoldDB" id="A0A2N3YEX4"/>
<evidence type="ECO:0000256" key="1">
    <source>
        <dbReference type="SAM" id="Phobius"/>
    </source>
</evidence>
<feature type="transmembrane region" description="Helical" evidence="1">
    <location>
        <begin position="153"/>
        <end position="174"/>
    </location>
</feature>
<keyword evidence="3" id="KW-1185">Reference proteome</keyword>
<name>A0A2N3YEX4_9MICO</name>
<accession>A0A2N3YEX4</accession>
<keyword evidence="1" id="KW-1133">Transmembrane helix</keyword>
<gene>
    <name evidence="2" type="ORF">ATL31_0164</name>
</gene>
<sequence>MQPDPALGAVKTYRYLRLALVALVVLLFSAVTLEWVATGRGCLQGSISAYYYTPVQSVFVGVLVTMGVCLVALKGNTEVEDVLLNVAGMLAPGVAFVPTTEAGTCRSVPLAAMDVPSRVANNMQALFVAGALIGVTVAVIARRDAGSGGLGRWDRLGILGTAVLLGGGAVWFYAARRSFLDHAHGFAAVPMFVCIVGVVWLNGRDVRSSMRAGVAPARASRYVAAYRGISTLMLVSLVVTVVVSLATGSSEVVLWVEVVLIVLFAAFWLVQTAELWDRGLRRRAAARAPGRTAAS</sequence>
<feature type="transmembrane region" description="Helical" evidence="1">
    <location>
        <begin position="123"/>
        <end position="141"/>
    </location>
</feature>
<evidence type="ECO:0000313" key="3">
    <source>
        <dbReference type="Proteomes" id="UP000233781"/>
    </source>
</evidence>
<dbReference type="OrthoDB" id="9803163at2"/>
<comment type="caution">
    <text evidence="2">The sequence shown here is derived from an EMBL/GenBank/DDBJ whole genome shotgun (WGS) entry which is preliminary data.</text>
</comment>
<feature type="transmembrane region" description="Helical" evidence="1">
    <location>
        <begin position="49"/>
        <end position="73"/>
    </location>
</feature>
<keyword evidence="1" id="KW-0812">Transmembrane</keyword>
<dbReference type="Proteomes" id="UP000233781">
    <property type="component" value="Unassembled WGS sequence"/>
</dbReference>
<feature type="transmembrane region" description="Helical" evidence="1">
    <location>
        <begin position="224"/>
        <end position="246"/>
    </location>
</feature>
<keyword evidence="1" id="KW-0472">Membrane</keyword>